<evidence type="ECO:0000256" key="6">
    <source>
        <dbReference type="SAM" id="MobiDB-lite"/>
    </source>
</evidence>
<dbReference type="STRING" id="655863.F0XDX9"/>
<accession>F0XDX9</accession>
<sequence>MLHLNRPTSFFCRFPPPAALACAINRYPGLRYSFPCRSSFSVFRSPFSVLRPPSSLPASRRISPSRLRSDDEARKPIRAGYSTQADARPQSTGQASSNKLSSLPLTRPFSPETHHNGSSVPVWSAWPSQRQLCVFQPRCIGPRWTSETAVVANRRLQSAQNSTGIQTLLDAEQKAAQIVQKAREFRTKRVREARDEARKEIEAYKASKEAEFKEFEASHTEGNKAAEEEANRAADAKITEIQEAGKLSRDDVIKNLLAGVLEAKAVPPSKA</sequence>
<evidence type="ECO:0000256" key="1">
    <source>
        <dbReference type="ARBA" id="ARBA00010066"/>
    </source>
</evidence>
<reference evidence="7 8" key="1">
    <citation type="journal article" date="2011" name="Proc. Natl. Acad. Sci. U.S.A.">
        <title>Genome and transcriptome analyses of the mountain pine beetle-fungal symbiont Grosmannia clavigera, a lodgepole pine pathogen.</title>
        <authorList>
            <person name="DiGuistini S."/>
            <person name="Wang Y."/>
            <person name="Liao N.Y."/>
            <person name="Taylor G."/>
            <person name="Tanguay P."/>
            <person name="Feau N."/>
            <person name="Henrissat B."/>
            <person name="Chan S.K."/>
            <person name="Hesse-Orce U."/>
            <person name="Alamouti S.M."/>
            <person name="Tsui C.K.M."/>
            <person name="Docking R.T."/>
            <person name="Levasseur A."/>
            <person name="Haridas S."/>
            <person name="Robertson G."/>
            <person name="Birol I."/>
            <person name="Holt R.A."/>
            <person name="Marra M.A."/>
            <person name="Hamelin R.C."/>
            <person name="Hirst M."/>
            <person name="Jones S.J.M."/>
            <person name="Bohlmann J."/>
            <person name="Breuil C."/>
        </authorList>
    </citation>
    <scope>NUCLEOTIDE SEQUENCE [LARGE SCALE GENOMIC DNA]</scope>
    <source>
        <strain evidence="8">kw1407 / UAMH 11150</strain>
    </source>
</reference>
<keyword evidence="4" id="KW-0406">Ion transport</keyword>
<feature type="region of interest" description="Disordered" evidence="6">
    <location>
        <begin position="50"/>
        <end position="120"/>
    </location>
</feature>
<dbReference type="EMBL" id="GL629765">
    <property type="protein sequence ID" value="EFX03908.1"/>
    <property type="molecule type" value="Genomic_DNA"/>
</dbReference>
<organism evidence="8">
    <name type="scientific">Grosmannia clavigera (strain kw1407 / UAMH 11150)</name>
    <name type="common">Blue stain fungus</name>
    <name type="synonym">Graphiocladiella clavigera</name>
    <dbReference type="NCBI Taxonomy" id="655863"/>
    <lineage>
        <taxon>Eukaryota</taxon>
        <taxon>Fungi</taxon>
        <taxon>Dikarya</taxon>
        <taxon>Ascomycota</taxon>
        <taxon>Pezizomycotina</taxon>
        <taxon>Sordariomycetes</taxon>
        <taxon>Sordariomycetidae</taxon>
        <taxon>Ophiostomatales</taxon>
        <taxon>Ophiostomataceae</taxon>
        <taxon>Leptographium</taxon>
    </lineage>
</organism>
<proteinExistence type="inferred from homology"/>
<dbReference type="eggNOG" id="KOG1772">
    <property type="taxonomic scope" value="Eukaryota"/>
</dbReference>
<comment type="function">
    <text evidence="5">Subunit of the V1 complex of vacuolar(H+)-ATPase (V-ATPase), a multisubunit enzyme composed of a peripheral complex (V1) that hydrolyzes ATP and a membrane integral complex (V0) that translocates protons. V-ATPase is responsible for acidifying and maintaining the pH of intracellular compartments.</text>
</comment>
<dbReference type="InParanoid" id="F0XDX9"/>
<keyword evidence="2" id="KW-0813">Transport</keyword>
<dbReference type="GO" id="GO:0016887">
    <property type="term" value="F:ATP hydrolysis activity"/>
    <property type="evidence" value="ECO:0007669"/>
    <property type="project" value="TreeGrafter"/>
</dbReference>
<dbReference type="Pfam" id="PF03179">
    <property type="entry name" value="V-ATPase_G"/>
    <property type="match status" value="1"/>
</dbReference>
<dbReference type="AlphaFoldDB" id="F0XDX9"/>
<dbReference type="Gene3D" id="1.20.5.2950">
    <property type="match status" value="1"/>
</dbReference>
<protein>
    <submittedName>
        <fullName evidence="7">Vacuolar ATPase</fullName>
    </submittedName>
</protein>
<keyword evidence="3" id="KW-0375">Hydrogen ion transport</keyword>
<dbReference type="Proteomes" id="UP000007796">
    <property type="component" value="Unassembled WGS sequence"/>
</dbReference>
<evidence type="ECO:0000313" key="7">
    <source>
        <dbReference type="EMBL" id="EFX03908.1"/>
    </source>
</evidence>
<evidence type="ECO:0000313" key="8">
    <source>
        <dbReference type="Proteomes" id="UP000007796"/>
    </source>
</evidence>
<evidence type="ECO:0000256" key="3">
    <source>
        <dbReference type="ARBA" id="ARBA00022781"/>
    </source>
</evidence>
<dbReference type="PANTHER" id="PTHR12713">
    <property type="entry name" value="VACUOLAR ATP SYNTHASE SUBUNIT G"/>
    <property type="match status" value="1"/>
</dbReference>
<dbReference type="GO" id="GO:0046961">
    <property type="term" value="F:proton-transporting ATPase activity, rotational mechanism"/>
    <property type="evidence" value="ECO:0007669"/>
    <property type="project" value="InterPro"/>
</dbReference>
<dbReference type="NCBIfam" id="TIGR01147">
    <property type="entry name" value="V_ATP_synt_G"/>
    <property type="match status" value="1"/>
</dbReference>
<dbReference type="HOGENOM" id="CLU_1026939_0_0_1"/>
<dbReference type="FunFam" id="1.20.5.2950:FF:000001">
    <property type="entry name" value="V-type proton ATPase subunit G"/>
    <property type="match status" value="1"/>
</dbReference>
<evidence type="ECO:0000256" key="2">
    <source>
        <dbReference type="ARBA" id="ARBA00022448"/>
    </source>
</evidence>
<keyword evidence="8" id="KW-1185">Reference proteome</keyword>
<name>F0XDX9_GROCL</name>
<feature type="region of interest" description="Disordered" evidence="6">
    <location>
        <begin position="212"/>
        <end position="232"/>
    </location>
</feature>
<evidence type="ECO:0000256" key="4">
    <source>
        <dbReference type="ARBA" id="ARBA00023065"/>
    </source>
</evidence>
<dbReference type="InterPro" id="IPR005124">
    <property type="entry name" value="V-ATPase_G"/>
</dbReference>
<dbReference type="RefSeq" id="XP_014173390.1">
    <property type="nucleotide sequence ID" value="XM_014317915.1"/>
</dbReference>
<feature type="compositionally biased region" description="Polar residues" evidence="6">
    <location>
        <begin position="81"/>
        <end position="104"/>
    </location>
</feature>
<dbReference type="OrthoDB" id="250802at2759"/>
<evidence type="ECO:0000256" key="5">
    <source>
        <dbReference type="ARBA" id="ARBA00046254"/>
    </source>
</evidence>
<gene>
    <name evidence="7" type="ORF">CMQ_836</name>
</gene>
<dbReference type="GO" id="GO:0000221">
    <property type="term" value="C:vacuolar proton-transporting V-type ATPase, V1 domain"/>
    <property type="evidence" value="ECO:0007669"/>
    <property type="project" value="TreeGrafter"/>
</dbReference>
<dbReference type="GeneID" id="25981959"/>
<dbReference type="PANTHER" id="PTHR12713:SF11">
    <property type="entry name" value="V-TYPE PROTON ATPASE SUBUNIT G"/>
    <property type="match status" value="1"/>
</dbReference>
<comment type="similarity">
    <text evidence="1">Belongs to the V-ATPase G subunit family.</text>
</comment>